<organism evidence="6 7">
    <name type="scientific">Petrimonas mucosa</name>
    <dbReference type="NCBI Taxonomy" id="1642646"/>
    <lineage>
        <taxon>Bacteria</taxon>
        <taxon>Pseudomonadati</taxon>
        <taxon>Bacteroidota</taxon>
        <taxon>Bacteroidia</taxon>
        <taxon>Bacteroidales</taxon>
        <taxon>Dysgonomonadaceae</taxon>
        <taxon>Petrimonas</taxon>
    </lineage>
</organism>
<keyword evidence="7" id="KW-1185">Reference proteome</keyword>
<evidence type="ECO:0000256" key="1">
    <source>
        <dbReference type="ARBA" id="ARBA00001947"/>
    </source>
</evidence>
<sequence length="248" mass="27728">MNAIDISSANWKDVKETRYDAVILPWGACEPHNYHLPYLTDCFLSHHIALESASLAYERSGVLCAVLPPVYFGSQNPGQWDLPLCIHTNSETQKAILSDVVESLQVQGFSKLVILNGHGGNTFKPYIRDLAKRQPGFTIIAVDWWTIVPTGDYFEERVDEHGGEQETSVLLHYRPDLVKLEQAGDGKPAPLPMESINQKVGWMPRHWQQVTSDTGIGNPKKSTAEKGKRYSRAVVEKIAGLLSELKTF</sequence>
<evidence type="ECO:0000313" key="6">
    <source>
        <dbReference type="EMBL" id="SCM57793.1"/>
    </source>
</evidence>
<dbReference type="Gene3D" id="3.40.50.10310">
    <property type="entry name" value="Creatininase"/>
    <property type="match status" value="1"/>
</dbReference>
<keyword evidence="3" id="KW-0378">Hydrolase</keyword>
<evidence type="ECO:0000256" key="3">
    <source>
        <dbReference type="ARBA" id="ARBA00022801"/>
    </source>
</evidence>
<proteinExistence type="inferred from homology"/>
<dbReference type="Pfam" id="PF02633">
    <property type="entry name" value="Creatininase"/>
    <property type="match status" value="1"/>
</dbReference>
<protein>
    <submittedName>
        <fullName evidence="6">Creatininase</fullName>
    </submittedName>
</protein>
<name>A0A1G4G742_9BACT</name>
<dbReference type="AlphaFoldDB" id="A0A1G4G742"/>
<dbReference type="RefSeq" id="WP_071136840.1">
    <property type="nucleotide sequence ID" value="NZ_DUQN01000058.1"/>
</dbReference>
<dbReference type="EMBL" id="LT608328">
    <property type="protein sequence ID" value="SCM57793.1"/>
    <property type="molecule type" value="Genomic_DNA"/>
</dbReference>
<evidence type="ECO:0000256" key="4">
    <source>
        <dbReference type="ARBA" id="ARBA00022833"/>
    </source>
</evidence>
<evidence type="ECO:0000256" key="5">
    <source>
        <dbReference type="ARBA" id="ARBA00024029"/>
    </source>
</evidence>
<dbReference type="GO" id="GO:0046872">
    <property type="term" value="F:metal ion binding"/>
    <property type="evidence" value="ECO:0007669"/>
    <property type="project" value="UniProtKB-KW"/>
</dbReference>
<keyword evidence="2" id="KW-0479">Metal-binding</keyword>
<dbReference type="GO" id="GO:0016811">
    <property type="term" value="F:hydrolase activity, acting on carbon-nitrogen (but not peptide) bonds, in linear amides"/>
    <property type="evidence" value="ECO:0007669"/>
    <property type="project" value="TreeGrafter"/>
</dbReference>
<dbReference type="InterPro" id="IPR003785">
    <property type="entry name" value="Creatininase/forma_Hydrolase"/>
</dbReference>
<gene>
    <name evidence="6" type="ORF">ING2E5A_1511</name>
</gene>
<keyword evidence="4" id="KW-0862">Zinc</keyword>
<dbReference type="SUPFAM" id="SSF102215">
    <property type="entry name" value="Creatininase"/>
    <property type="match status" value="1"/>
</dbReference>
<comment type="cofactor">
    <cofactor evidence="1">
        <name>Zn(2+)</name>
        <dbReference type="ChEBI" id="CHEBI:29105"/>
    </cofactor>
</comment>
<evidence type="ECO:0000256" key="2">
    <source>
        <dbReference type="ARBA" id="ARBA00022723"/>
    </source>
</evidence>
<dbReference type="PANTHER" id="PTHR35005">
    <property type="entry name" value="3-DEHYDRO-SCYLLO-INOSOSE HYDROLASE"/>
    <property type="match status" value="1"/>
</dbReference>
<dbReference type="KEGG" id="pmuc:ING2E5A_1511"/>
<evidence type="ECO:0000313" key="7">
    <source>
        <dbReference type="Proteomes" id="UP000178485"/>
    </source>
</evidence>
<dbReference type="InterPro" id="IPR024087">
    <property type="entry name" value="Creatininase-like_sf"/>
</dbReference>
<accession>A0A1G4G742</accession>
<comment type="similarity">
    <text evidence="5">Belongs to the creatininase superfamily.</text>
</comment>
<reference evidence="6 7" key="1">
    <citation type="submission" date="2016-08" db="EMBL/GenBank/DDBJ databases">
        <authorList>
            <person name="Seilhamer J.J."/>
        </authorList>
    </citation>
    <scope>NUCLEOTIDE SEQUENCE [LARGE SCALE GENOMIC DNA]</scope>
    <source>
        <strain evidence="6">ING2-E5A</strain>
    </source>
</reference>
<dbReference type="GO" id="GO:0009231">
    <property type="term" value="P:riboflavin biosynthetic process"/>
    <property type="evidence" value="ECO:0007669"/>
    <property type="project" value="TreeGrafter"/>
</dbReference>
<dbReference type="STRING" id="1642646.ING2E5A_1511"/>
<dbReference type="Proteomes" id="UP000178485">
    <property type="component" value="Chromosome i"/>
</dbReference>
<dbReference type="PANTHER" id="PTHR35005:SF1">
    <property type="entry name" value="2-AMINO-5-FORMYLAMINO-6-RIBOSYLAMINOPYRIMIDIN-4(3H)-ONE 5'-MONOPHOSPHATE DEFORMYLASE"/>
    <property type="match status" value="1"/>
</dbReference>